<accession>A0ABS9I7W1</accession>
<keyword evidence="3" id="KW-1185">Reference proteome</keyword>
<feature type="compositionally biased region" description="Basic and acidic residues" evidence="1">
    <location>
        <begin position="14"/>
        <end position="28"/>
    </location>
</feature>
<protein>
    <submittedName>
        <fullName evidence="2">Uncharacterized protein</fullName>
    </submittedName>
</protein>
<dbReference type="RefSeq" id="WP_237253011.1">
    <property type="nucleotide sequence ID" value="NZ_JAKJXE010000007.1"/>
</dbReference>
<name>A0ABS9I7W1_9PSED</name>
<evidence type="ECO:0000256" key="1">
    <source>
        <dbReference type="SAM" id="MobiDB-lite"/>
    </source>
</evidence>
<evidence type="ECO:0000313" key="2">
    <source>
        <dbReference type="EMBL" id="MCF7543464.1"/>
    </source>
</evidence>
<dbReference type="Proteomes" id="UP001162905">
    <property type="component" value="Unassembled WGS sequence"/>
</dbReference>
<organism evidence="2 3">
    <name type="scientific">Pseudomonas petrae</name>
    <dbReference type="NCBI Taxonomy" id="2912190"/>
    <lineage>
        <taxon>Bacteria</taxon>
        <taxon>Pseudomonadati</taxon>
        <taxon>Pseudomonadota</taxon>
        <taxon>Gammaproteobacteria</taxon>
        <taxon>Pseudomonadales</taxon>
        <taxon>Pseudomonadaceae</taxon>
        <taxon>Pseudomonas</taxon>
    </lineage>
</organism>
<sequence length="84" mass="9595">MGKSDWDEGEGGTEEIRQHSFHGDKPGVGDEYDEIKQRGQYVAIVRSVNPFLASAPALFVFNPLDRLRRTAFRPTQIKRVYTLK</sequence>
<reference evidence="2" key="1">
    <citation type="submission" date="2022-01" db="EMBL/GenBank/DDBJ databases">
        <title>Pseudomonas sp. nov. isolated from Antarctic regolith.</title>
        <authorList>
            <person name="Novakova D."/>
            <person name="Sedlar K."/>
        </authorList>
    </citation>
    <scope>NUCLEOTIDE SEQUENCE</scope>
    <source>
        <strain evidence="2">P2647</strain>
    </source>
</reference>
<evidence type="ECO:0000313" key="3">
    <source>
        <dbReference type="Proteomes" id="UP001162905"/>
    </source>
</evidence>
<proteinExistence type="predicted"/>
<feature type="region of interest" description="Disordered" evidence="1">
    <location>
        <begin position="1"/>
        <end position="30"/>
    </location>
</feature>
<comment type="caution">
    <text evidence="2">The sequence shown here is derived from an EMBL/GenBank/DDBJ whole genome shotgun (WGS) entry which is preliminary data.</text>
</comment>
<gene>
    <name evidence="2" type="ORF">L4G47_14700</name>
</gene>
<dbReference type="EMBL" id="JAKJXH010000014">
    <property type="protein sequence ID" value="MCF7543464.1"/>
    <property type="molecule type" value="Genomic_DNA"/>
</dbReference>